<feature type="transmembrane region" description="Helical" evidence="1">
    <location>
        <begin position="7"/>
        <end position="26"/>
    </location>
</feature>
<dbReference type="KEGG" id="rlc:K227x_49440"/>
<accession>A0A517NHB8</accession>
<keyword evidence="1" id="KW-0812">Transmembrane</keyword>
<keyword evidence="3" id="KW-1185">Reference proteome</keyword>
<evidence type="ECO:0000313" key="3">
    <source>
        <dbReference type="Proteomes" id="UP000318538"/>
    </source>
</evidence>
<reference evidence="2 3" key="1">
    <citation type="submission" date="2019-02" db="EMBL/GenBank/DDBJ databases">
        <title>Deep-cultivation of Planctomycetes and their phenomic and genomic characterization uncovers novel biology.</title>
        <authorList>
            <person name="Wiegand S."/>
            <person name="Jogler M."/>
            <person name="Boedeker C."/>
            <person name="Pinto D."/>
            <person name="Vollmers J."/>
            <person name="Rivas-Marin E."/>
            <person name="Kohn T."/>
            <person name="Peeters S.H."/>
            <person name="Heuer A."/>
            <person name="Rast P."/>
            <person name="Oberbeckmann S."/>
            <person name="Bunk B."/>
            <person name="Jeske O."/>
            <person name="Meyerdierks A."/>
            <person name="Storesund J.E."/>
            <person name="Kallscheuer N."/>
            <person name="Luecker S."/>
            <person name="Lage O.M."/>
            <person name="Pohl T."/>
            <person name="Merkel B.J."/>
            <person name="Hornburger P."/>
            <person name="Mueller R.-W."/>
            <person name="Bruemmer F."/>
            <person name="Labrenz M."/>
            <person name="Spormann A.M."/>
            <person name="Op den Camp H."/>
            <person name="Overmann J."/>
            <person name="Amann R."/>
            <person name="Jetten M.S.M."/>
            <person name="Mascher T."/>
            <person name="Medema M.H."/>
            <person name="Devos D.P."/>
            <person name="Kaster A.-K."/>
            <person name="Ovreas L."/>
            <person name="Rohde M."/>
            <person name="Galperin M.Y."/>
            <person name="Jogler C."/>
        </authorList>
    </citation>
    <scope>NUCLEOTIDE SEQUENCE [LARGE SCALE GENOMIC DNA]</scope>
    <source>
        <strain evidence="2 3">K22_7</strain>
    </source>
</reference>
<keyword evidence="1" id="KW-1133">Transmembrane helix</keyword>
<proteinExistence type="predicted"/>
<evidence type="ECO:0000256" key="1">
    <source>
        <dbReference type="SAM" id="Phobius"/>
    </source>
</evidence>
<gene>
    <name evidence="2" type="ORF">K227x_49440</name>
</gene>
<name>A0A517NHB8_9BACT</name>
<dbReference type="EMBL" id="CP036525">
    <property type="protein sequence ID" value="QDT06534.1"/>
    <property type="molecule type" value="Genomic_DNA"/>
</dbReference>
<sequence length="138" mass="15726">MSNRNRNVFKIVTITIMVTGLAYIGIEAKRWIDPHDGRDFDRLVWEADPGGYERAAMCTDIIDRHLQPNMTLDQISDLLGDSFTDRDRSHFQDGGQMPGVRTIAYWVGPCSWIGYDDAFLFVNLDENNQLVSASVYGY</sequence>
<dbReference type="RefSeq" id="WP_218933464.1">
    <property type="nucleotide sequence ID" value="NZ_CP036525.1"/>
</dbReference>
<evidence type="ECO:0000313" key="2">
    <source>
        <dbReference type="EMBL" id="QDT06534.1"/>
    </source>
</evidence>
<protein>
    <submittedName>
        <fullName evidence="2">Uncharacterized protein</fullName>
    </submittedName>
</protein>
<organism evidence="2 3">
    <name type="scientific">Rubripirellula lacrimiformis</name>
    <dbReference type="NCBI Taxonomy" id="1930273"/>
    <lineage>
        <taxon>Bacteria</taxon>
        <taxon>Pseudomonadati</taxon>
        <taxon>Planctomycetota</taxon>
        <taxon>Planctomycetia</taxon>
        <taxon>Pirellulales</taxon>
        <taxon>Pirellulaceae</taxon>
        <taxon>Rubripirellula</taxon>
    </lineage>
</organism>
<dbReference type="Proteomes" id="UP000318538">
    <property type="component" value="Chromosome"/>
</dbReference>
<dbReference type="AlphaFoldDB" id="A0A517NHB8"/>
<keyword evidence="1" id="KW-0472">Membrane</keyword>